<evidence type="ECO:0000313" key="5">
    <source>
        <dbReference type="Proteomes" id="UP000253664"/>
    </source>
</evidence>
<dbReference type="GO" id="GO:0006338">
    <property type="term" value="P:chromatin remodeling"/>
    <property type="evidence" value="ECO:0007669"/>
    <property type="project" value="UniProtKB-ARBA"/>
</dbReference>
<name>A0A367LDG0_9HYPO</name>
<dbReference type="EMBL" id="LKCN02000007">
    <property type="protein sequence ID" value="RCI12272.1"/>
    <property type="molecule type" value="Genomic_DNA"/>
</dbReference>
<accession>A0A367LDG0</accession>
<sequence>MDDDTDIMRGDSDDDKMDTSSSAESVASDRSFELVQILAERGHPEIPKFLIEWKNYDLLDATWEPREHLHPDTLRDWEAFKKRTGRRTVEGFRVSTWKEAIRAADREKRLHHERDNIRRTLAGKRPRDYKWQAADALEEGENCLEDFEDSDDESLFVRSPNPAEDDQLFNPGSPLFSEDSDSGKTPVKASAPLDLDADALTESSLADDSPRPMTALNSRQPRLPSASVSSVAQRASSNKPLGSGPTAKPTPKRGLPPVSATTSAAQRRMSHGSGINIFIGGKQRKHRPTLLDAVSDASRGPKLLRLRHQNLVQKNLRDREGVIAPAISRSRLIPLAESSTGFGLTPMNEPSVGHQISEVEIIDNPDKTEVSVGPKRSNLRGPEAVKKRKHTVHWDENIQVHEVPRLSQQPNEVGQDDFDQGSVLQGRKASILHDMEALEGAQLRKRKNRSMTLSCQLGTEETQSISMTFHDLPEDEADQWVQHFERLNPIVFTHTCTTQDWNSRPDLIDERLCQGYVSALEDAANLEMVADWLDVGCSCLMHYSQDYSILLFLPSDVAEPNYEQAQASSDSGAYVLKYSIIKPSAKFDPDMLAPLSIAAPPKGLDIITVTSGLPVFDVVFGLRLDQLLPSKNRKRSRPSVFLAFPPSARQEACFVSQWFRYWQADCDIKSSLSPGEWLSFVKLDYGTVIIHQDAAWTIRLFPGFAELLRRANTDFTFFLFNRAFSKPFLQSFTNFGPGGNELCPVFRWSDAFLLTPSFFVSQPEQAYNLIKWLWKSYQSNTSIYHQKKLVVCAAVSSWTLELALEKKRKLESMTNSERIYAGLTDQAVESAFKTCKLVGAFMGLADDDCSPLVLAPEAIVGDDEQSLVNWFGWWTIKNMDKVRKSHVVGSDHHHSARLSKLVSASDCVLARPKGFDDKGQDQEPRSLRNEAWKLVANDDAVALRRYLMNVEEGIKRQPFRPMLLFRYAVAYWNPDMTFHFQDYNGLFSTYRQWIKILTEYLSPSQCKHINTIGGFFYTIDGEWDPAQYPQDTKHRRRPWIAICRLMNPHAFPRKNSELLIWDVAAWSKHPGNANVYEDELICAQKELVKAVREASHVPLRLPLERVWLGGSIADHGGEGFSQPLDVTLNWLEKLSQNIKQLLPAPTDKLPDRGWKRVWPGKPPEAVPGSVPSTLSAVREANPLVADLEPAVSSGTTPKIFHPPGADGPRPRCRNRLYDWAEGQRRRGSSGKTEFVFEPTMKWYNDQVQNGKGLHHIDFSGWRSIFHGHNIPDPEATTNTAAKDRR</sequence>
<feature type="region of interest" description="Disordered" evidence="2">
    <location>
        <begin position="1"/>
        <end position="29"/>
    </location>
</feature>
<evidence type="ECO:0000256" key="2">
    <source>
        <dbReference type="SAM" id="MobiDB-lite"/>
    </source>
</evidence>
<feature type="compositionally biased region" description="Low complexity" evidence="2">
    <location>
        <begin position="19"/>
        <end position="29"/>
    </location>
</feature>
<protein>
    <recommendedName>
        <fullName evidence="3">Chromo domain-containing protein</fullName>
    </recommendedName>
</protein>
<evidence type="ECO:0000313" key="4">
    <source>
        <dbReference type="EMBL" id="RCI12272.1"/>
    </source>
</evidence>
<dbReference type="PROSITE" id="PS50013">
    <property type="entry name" value="CHROMO_2"/>
    <property type="match status" value="1"/>
</dbReference>
<comment type="caution">
    <text evidence="4">The sequence shown here is derived from an EMBL/GenBank/DDBJ whole genome shotgun (WGS) entry which is preliminary data.</text>
</comment>
<proteinExistence type="predicted"/>
<gene>
    <name evidence="4" type="ORF">L249_0001</name>
</gene>
<dbReference type="STRING" id="1330021.A0A367LDG0"/>
<dbReference type="InterPro" id="IPR000953">
    <property type="entry name" value="Chromo/chromo_shadow_dom"/>
</dbReference>
<feature type="compositionally biased region" description="Basic and acidic residues" evidence="2">
    <location>
        <begin position="1"/>
        <end position="11"/>
    </location>
</feature>
<feature type="compositionally biased region" description="Low complexity" evidence="2">
    <location>
        <begin position="191"/>
        <end position="200"/>
    </location>
</feature>
<dbReference type="InterPro" id="IPR016197">
    <property type="entry name" value="Chromo-like_dom_sf"/>
</dbReference>
<organism evidence="4 5">
    <name type="scientific">Ophiocordyceps polyrhachis-furcata BCC 54312</name>
    <dbReference type="NCBI Taxonomy" id="1330021"/>
    <lineage>
        <taxon>Eukaryota</taxon>
        <taxon>Fungi</taxon>
        <taxon>Dikarya</taxon>
        <taxon>Ascomycota</taxon>
        <taxon>Pezizomycotina</taxon>
        <taxon>Sordariomycetes</taxon>
        <taxon>Hypocreomycetidae</taxon>
        <taxon>Hypocreales</taxon>
        <taxon>Ophiocordycipitaceae</taxon>
        <taxon>Ophiocordyceps</taxon>
    </lineage>
</organism>
<dbReference type="SUPFAM" id="SSF54160">
    <property type="entry name" value="Chromo domain-like"/>
    <property type="match status" value="1"/>
</dbReference>
<evidence type="ECO:0000256" key="1">
    <source>
        <dbReference type="ARBA" id="ARBA00011353"/>
    </source>
</evidence>
<evidence type="ECO:0000259" key="3">
    <source>
        <dbReference type="PROSITE" id="PS50013"/>
    </source>
</evidence>
<comment type="subunit">
    <text evidence="1">Component of the NuA4 histone acetyltransferase complex.</text>
</comment>
<feature type="compositionally biased region" description="Low complexity" evidence="2">
    <location>
        <begin position="225"/>
        <end position="237"/>
    </location>
</feature>
<dbReference type="OrthoDB" id="436852at2759"/>
<keyword evidence="5" id="KW-1185">Reference proteome</keyword>
<feature type="region of interest" description="Disordered" evidence="2">
    <location>
        <begin position="148"/>
        <end position="269"/>
    </location>
</feature>
<dbReference type="Proteomes" id="UP000253664">
    <property type="component" value="Unassembled WGS sequence"/>
</dbReference>
<feature type="region of interest" description="Disordered" evidence="2">
    <location>
        <begin position="1190"/>
        <end position="1212"/>
    </location>
</feature>
<feature type="domain" description="Chromo" evidence="3">
    <location>
        <begin position="32"/>
        <end position="83"/>
    </location>
</feature>
<dbReference type="Gene3D" id="2.40.50.40">
    <property type="match status" value="1"/>
</dbReference>
<reference evidence="4 5" key="1">
    <citation type="journal article" date="2015" name="BMC Genomics">
        <title>Insights from the genome of Ophiocordyceps polyrhachis-furcata to pathogenicity and host specificity in insect fungi.</title>
        <authorList>
            <person name="Wichadakul D."/>
            <person name="Kobmoo N."/>
            <person name="Ingsriswang S."/>
            <person name="Tangphatsornruang S."/>
            <person name="Chantasingh D."/>
            <person name="Luangsa-ard J.J."/>
            <person name="Eurwilaichitr L."/>
        </authorList>
    </citation>
    <scope>NUCLEOTIDE SEQUENCE [LARGE SCALE GENOMIC DNA]</scope>
    <source>
        <strain evidence="4 5">BCC 54312</strain>
    </source>
</reference>